<gene>
    <name evidence="3" type="ordered locus">TEH_20980</name>
</gene>
<feature type="transmembrane region" description="Helical" evidence="1">
    <location>
        <begin position="71"/>
        <end position="92"/>
    </location>
</feature>
<sequence length="329" mass="38765">MKRDIRIDALRALAILLIMFAHTRPPQWLYELRDFDVILMTFILGASYCLSRERKKAKPYLLYLKERFMRLIVPAWTFLSLFFLLLFIFVITTKQTFPFSFKSVLTSYSLTWGIGYIWIIRVFFIIAILSPLLYWLAKKAAHPLKKLGIIGICLLLQAGLDTLTTKLTGISHTLFEQYIAISFGYALAALIGIWAVRQRKKENLILFSFFLALFFILAIYQNLPSIEGNKYPPTAYFISYGLAGSLLLFWLTSNRTVEHFLQKIPGIYWLSQHSLELYYWHLFPIMYFNLFVDHDPWFLRFFVAFPVAFVLTLLQNRYIPHLFQLQKKK</sequence>
<feature type="transmembrane region" description="Helical" evidence="1">
    <location>
        <begin position="235"/>
        <end position="253"/>
    </location>
</feature>
<organism evidence="3 4">
    <name type="scientific">Tetragenococcus halophilus (strain DSM 20338 / JCM 20259 / NCIMB 9735 / NBRC 12172)</name>
    <name type="common">Pediococcus halophilus</name>
    <dbReference type="NCBI Taxonomy" id="945021"/>
    <lineage>
        <taxon>Bacteria</taxon>
        <taxon>Bacillati</taxon>
        <taxon>Bacillota</taxon>
        <taxon>Bacilli</taxon>
        <taxon>Lactobacillales</taxon>
        <taxon>Enterococcaceae</taxon>
        <taxon>Tetragenococcus</taxon>
    </lineage>
</organism>
<protein>
    <recommendedName>
        <fullName evidence="2">Acyltransferase 3 domain-containing protein</fullName>
    </recommendedName>
</protein>
<evidence type="ECO:0000313" key="4">
    <source>
        <dbReference type="Proteomes" id="UP000002663"/>
    </source>
</evidence>
<keyword evidence="1" id="KW-0812">Transmembrane</keyword>
<feature type="transmembrane region" description="Helical" evidence="1">
    <location>
        <begin position="112"/>
        <end position="135"/>
    </location>
</feature>
<keyword evidence="1" id="KW-1133">Transmembrane helix</keyword>
<dbReference type="RefSeq" id="WP_014125463.1">
    <property type="nucleotide sequence ID" value="NC_016052.1"/>
</dbReference>
<evidence type="ECO:0000256" key="1">
    <source>
        <dbReference type="SAM" id="Phobius"/>
    </source>
</evidence>
<name>A0AAN1SI52_TETHN</name>
<dbReference type="EMBL" id="AP012046">
    <property type="protein sequence ID" value="BAK95425.1"/>
    <property type="molecule type" value="Genomic_DNA"/>
</dbReference>
<reference evidence="3 4" key="1">
    <citation type="submission" date="2011-01" db="EMBL/GenBank/DDBJ databases">
        <title>Whole genome sequence of Tetragenococcus halophilus NBRC 12172.</title>
        <authorList>
            <person name="Nakazawa H."/>
            <person name="Omata S."/>
            <person name="Koga C."/>
            <person name="Watanabe Y."/>
            <person name="Katano Y."/>
            <person name="Ito N."/>
            <person name="Tsukatani N."/>
            <person name="Ankai A."/>
            <person name="Oguchi A."/>
            <person name="Fukui S."/>
            <person name="Yashiro I."/>
            <person name="Kamata S."/>
            <person name="Hashimoto Y."/>
            <person name="Yamazaki J."/>
            <person name="Taguchi H."/>
            <person name="Tanaka A."/>
            <person name="Koyama T."/>
            <person name="Ichige A."/>
            <person name="Hanya Y."/>
            <person name="Tanikawa S."/>
            <person name="Yamazaki S."/>
            <person name="Fujita N."/>
        </authorList>
    </citation>
    <scope>NUCLEOTIDE SEQUENCE [LARGE SCALE GENOMIC DNA]</scope>
    <source>
        <strain evidence="4">DSM 20338 / JCM 20259 / NCIMB 9735 / NBRC 12172</strain>
    </source>
</reference>
<evidence type="ECO:0000259" key="2">
    <source>
        <dbReference type="Pfam" id="PF01757"/>
    </source>
</evidence>
<feature type="transmembrane region" description="Helical" evidence="1">
    <location>
        <begin position="177"/>
        <end position="196"/>
    </location>
</feature>
<dbReference type="GO" id="GO:0016747">
    <property type="term" value="F:acyltransferase activity, transferring groups other than amino-acyl groups"/>
    <property type="evidence" value="ECO:0007669"/>
    <property type="project" value="InterPro"/>
</dbReference>
<feature type="transmembrane region" description="Helical" evidence="1">
    <location>
        <begin position="33"/>
        <end position="50"/>
    </location>
</feature>
<feature type="transmembrane region" description="Helical" evidence="1">
    <location>
        <begin position="203"/>
        <end position="223"/>
    </location>
</feature>
<dbReference type="InterPro" id="IPR002656">
    <property type="entry name" value="Acyl_transf_3_dom"/>
</dbReference>
<accession>A0AAN1SI52</accession>
<dbReference type="AlphaFoldDB" id="A0AAN1SI52"/>
<feature type="transmembrane region" description="Helical" evidence="1">
    <location>
        <begin position="147"/>
        <end position="165"/>
    </location>
</feature>
<dbReference type="Pfam" id="PF01757">
    <property type="entry name" value="Acyl_transf_3"/>
    <property type="match status" value="1"/>
</dbReference>
<keyword evidence="1" id="KW-0472">Membrane</keyword>
<feature type="transmembrane region" description="Helical" evidence="1">
    <location>
        <begin position="298"/>
        <end position="319"/>
    </location>
</feature>
<dbReference type="Proteomes" id="UP000002663">
    <property type="component" value="Chromosome"/>
</dbReference>
<feature type="domain" description="Acyltransferase 3" evidence="2">
    <location>
        <begin position="6"/>
        <end position="313"/>
    </location>
</feature>
<feature type="transmembrane region" description="Helical" evidence="1">
    <location>
        <begin position="274"/>
        <end position="292"/>
    </location>
</feature>
<proteinExistence type="predicted"/>
<evidence type="ECO:0000313" key="3">
    <source>
        <dbReference type="EMBL" id="BAK95425.1"/>
    </source>
</evidence>
<dbReference type="KEGG" id="thl:TEH_20980"/>